<dbReference type="Proteomes" id="UP001254848">
    <property type="component" value="Unassembled WGS sequence"/>
</dbReference>
<dbReference type="SUPFAM" id="SSF53850">
    <property type="entry name" value="Periplasmic binding protein-like II"/>
    <property type="match status" value="1"/>
</dbReference>
<proteinExistence type="inferred from homology"/>
<dbReference type="Gene3D" id="3.40.190.10">
    <property type="entry name" value="Periplasmic binding protein-like II"/>
    <property type="match status" value="2"/>
</dbReference>
<sequence length="266" mass="27983">MKKAKLAIIIAVAGLLAGVFGPAVHTNGKTLKVATTSGPHAEILYAAREMAARDGVTIEILEYDDNFKPNDLLLAGDVDANSFQALPYFDALVADRRLPLVSVAKTVVFPVALYSNKIARTADLPDGATVAIPNDPIGGGRALLLLAKAGVITLREDAGLQAATTDIVANPRRIRIIEVDAADIARRLAEFDLAALGSTYAVAGGLVPARDALVSEGADSPFPHIIAVRAADKDNPAVKALIAAYRSDHVKDYIGRRFQGAVVATW</sequence>
<organism evidence="7 8">
    <name type="scientific">Anaeroselena agilis</name>
    <dbReference type="NCBI Taxonomy" id="3063788"/>
    <lineage>
        <taxon>Bacteria</taxon>
        <taxon>Bacillati</taxon>
        <taxon>Bacillota</taxon>
        <taxon>Negativicutes</taxon>
        <taxon>Acetonemataceae</taxon>
        <taxon>Anaeroselena</taxon>
    </lineage>
</organism>
<evidence type="ECO:0000256" key="1">
    <source>
        <dbReference type="ARBA" id="ARBA00004635"/>
    </source>
</evidence>
<evidence type="ECO:0000256" key="5">
    <source>
        <dbReference type="ARBA" id="ARBA00023288"/>
    </source>
</evidence>
<keyword evidence="5 6" id="KW-0449">Lipoprotein</keyword>
<evidence type="ECO:0000256" key="6">
    <source>
        <dbReference type="PIRNR" id="PIRNR002854"/>
    </source>
</evidence>
<comment type="subcellular location">
    <subcellularLocation>
        <location evidence="1">Membrane</location>
        <topology evidence="1">Lipid-anchor</topology>
    </subcellularLocation>
</comment>
<comment type="caution">
    <text evidence="7">The sequence shown here is derived from an EMBL/GenBank/DDBJ whole genome shotgun (WGS) entry which is preliminary data.</text>
</comment>
<comment type="similarity">
    <text evidence="6">Belongs to the nlpA lipoprotein family.</text>
</comment>
<evidence type="ECO:0000313" key="8">
    <source>
        <dbReference type="Proteomes" id="UP001254848"/>
    </source>
</evidence>
<evidence type="ECO:0000256" key="4">
    <source>
        <dbReference type="ARBA" id="ARBA00023139"/>
    </source>
</evidence>
<keyword evidence="4" id="KW-0564">Palmitate</keyword>
<dbReference type="InterPro" id="IPR004872">
    <property type="entry name" value="Lipoprotein_NlpA"/>
</dbReference>
<accession>A0ABU3NTP3</accession>
<protein>
    <recommendedName>
        <fullName evidence="6">Lipoprotein</fullName>
    </recommendedName>
</protein>
<dbReference type="CDD" id="cd13598">
    <property type="entry name" value="PBP2_lipoprotein_IlpA_like"/>
    <property type="match status" value="1"/>
</dbReference>
<dbReference type="Pfam" id="PF03180">
    <property type="entry name" value="Lipoprotein_9"/>
    <property type="match status" value="1"/>
</dbReference>
<keyword evidence="8" id="KW-1185">Reference proteome</keyword>
<name>A0ABU3NTP3_9FIRM</name>
<dbReference type="EMBL" id="JAUOZS010000001">
    <property type="protein sequence ID" value="MDT8900193.1"/>
    <property type="molecule type" value="Genomic_DNA"/>
</dbReference>
<dbReference type="RefSeq" id="WP_413778750.1">
    <property type="nucleotide sequence ID" value="NZ_JAUOZS010000001.1"/>
</dbReference>
<gene>
    <name evidence="7" type="ORF">Q4T40_02940</name>
</gene>
<dbReference type="PANTHER" id="PTHR30429">
    <property type="entry name" value="D-METHIONINE-BINDING LIPOPROTEIN METQ"/>
    <property type="match status" value="1"/>
</dbReference>
<evidence type="ECO:0000256" key="2">
    <source>
        <dbReference type="ARBA" id="ARBA00022729"/>
    </source>
</evidence>
<dbReference type="PANTHER" id="PTHR30429:SF1">
    <property type="entry name" value="D-METHIONINE-BINDING LIPOPROTEIN METQ-RELATED"/>
    <property type="match status" value="1"/>
</dbReference>
<keyword evidence="3" id="KW-0472">Membrane</keyword>
<evidence type="ECO:0000313" key="7">
    <source>
        <dbReference type="EMBL" id="MDT8900193.1"/>
    </source>
</evidence>
<reference evidence="7 8" key="1">
    <citation type="submission" date="2023-07" db="EMBL/GenBank/DDBJ databases">
        <title>The novel representative of Negativicutes class, Anaeroselena agilis gen. nov. sp. nov.</title>
        <authorList>
            <person name="Prokofeva M.I."/>
            <person name="Elcheninov A.G."/>
            <person name="Klyukina A."/>
            <person name="Kublanov I.V."/>
            <person name="Frolov E.N."/>
            <person name="Podosokorskaya O.A."/>
        </authorList>
    </citation>
    <scope>NUCLEOTIDE SEQUENCE [LARGE SCALE GENOMIC DNA]</scope>
    <source>
        <strain evidence="7 8">4137-cl</strain>
    </source>
</reference>
<dbReference type="PIRSF" id="PIRSF002854">
    <property type="entry name" value="MetQ"/>
    <property type="match status" value="1"/>
</dbReference>
<evidence type="ECO:0000256" key="3">
    <source>
        <dbReference type="ARBA" id="ARBA00023136"/>
    </source>
</evidence>
<keyword evidence="2" id="KW-0732">Signal</keyword>